<dbReference type="AlphaFoldDB" id="A0AAW9HHS4"/>
<sequence length="390" mass="41810">MSSSPLRIAALAVGALGIDVVSTRQPYTETDDFVQGAVLDSRGRHWIIKAPKNPTAATILEAEAALAPQLLDALRAGALPFDIMRPAGFVDLEEGGRAVAFPEPLGRPRAFTALPLEQIRSLGRGIASIHNLDPEVVARSGLPVYTGRQWADRMAAELSQAVLEVEIPPILRRRWEAAFADNDLWNFTPTVIHGDVASENFLWSNGQLSTVLGFGEAAVGDPARDLAQLLELDDAEWTAFIESYENTRGFQLSDADFNRIVLTSEMAIVRWLLYGVRTHSEEIRNDAVQMLGDLADQVRWEPPLSEPASQDTAPAPRTEVQGPVTVIEPAAMVQTIPAPAPVSLKNASPANGSPANAAAETSAETGAETDAETSPETGVEPEKSAKNPSA</sequence>
<dbReference type="EMBL" id="JAWNFU010000002">
    <property type="protein sequence ID" value="MDY5153352.1"/>
    <property type="molecule type" value="Genomic_DNA"/>
</dbReference>
<dbReference type="Proteomes" id="UP001273799">
    <property type="component" value="Unassembled WGS sequence"/>
</dbReference>
<evidence type="ECO:0000313" key="4">
    <source>
        <dbReference type="Proteomes" id="UP001273799"/>
    </source>
</evidence>
<feature type="domain" description="Aminoglycoside phosphotransferase" evidence="2">
    <location>
        <begin position="40"/>
        <end position="249"/>
    </location>
</feature>
<dbReference type="InterPro" id="IPR011009">
    <property type="entry name" value="Kinase-like_dom_sf"/>
</dbReference>
<evidence type="ECO:0000313" key="3">
    <source>
        <dbReference type="EMBL" id="MDY5153352.1"/>
    </source>
</evidence>
<feature type="compositionally biased region" description="Low complexity" evidence="1">
    <location>
        <begin position="346"/>
        <end position="366"/>
    </location>
</feature>
<organism evidence="3 4">
    <name type="scientific">Actinobaculum suis</name>
    <dbReference type="NCBI Taxonomy" id="1657"/>
    <lineage>
        <taxon>Bacteria</taxon>
        <taxon>Bacillati</taxon>
        <taxon>Actinomycetota</taxon>
        <taxon>Actinomycetes</taxon>
        <taxon>Actinomycetales</taxon>
        <taxon>Actinomycetaceae</taxon>
        <taxon>Actinobaculum</taxon>
    </lineage>
</organism>
<evidence type="ECO:0000259" key="2">
    <source>
        <dbReference type="Pfam" id="PF01636"/>
    </source>
</evidence>
<dbReference type="Pfam" id="PF01636">
    <property type="entry name" value="APH"/>
    <property type="match status" value="1"/>
</dbReference>
<gene>
    <name evidence="3" type="ORF">R6G71_04730</name>
</gene>
<protein>
    <submittedName>
        <fullName evidence="3">Phosphotransferase</fullName>
    </submittedName>
</protein>
<feature type="compositionally biased region" description="Basic and acidic residues" evidence="1">
    <location>
        <begin position="380"/>
        <end position="390"/>
    </location>
</feature>
<feature type="region of interest" description="Disordered" evidence="1">
    <location>
        <begin position="341"/>
        <end position="390"/>
    </location>
</feature>
<reference evidence="3" key="1">
    <citation type="submission" date="2023-10" db="EMBL/GenBank/DDBJ databases">
        <title>Whole Genome based description of the genera Actinobaculum and Actinotignum reveals a complex phylogenetic relationship within the species included in the genus Actinotignum.</title>
        <authorList>
            <person name="Jensen C.S."/>
            <person name="Dargis R."/>
            <person name="Kemp M."/>
            <person name="Christensen J.J."/>
        </authorList>
    </citation>
    <scope>NUCLEOTIDE SEQUENCE</scope>
    <source>
        <strain evidence="3">Actinobaculum_suis_CCUG19206T</strain>
    </source>
</reference>
<comment type="caution">
    <text evidence="3">The sequence shown here is derived from an EMBL/GenBank/DDBJ whole genome shotgun (WGS) entry which is preliminary data.</text>
</comment>
<proteinExistence type="predicted"/>
<dbReference type="SUPFAM" id="SSF56112">
    <property type="entry name" value="Protein kinase-like (PK-like)"/>
    <property type="match status" value="1"/>
</dbReference>
<accession>A0AAW9HHS4</accession>
<dbReference type="RefSeq" id="WP_074662975.1">
    <property type="nucleotide sequence ID" value="NZ_FNAU01000010.1"/>
</dbReference>
<evidence type="ECO:0000256" key="1">
    <source>
        <dbReference type="SAM" id="MobiDB-lite"/>
    </source>
</evidence>
<name>A0AAW9HHS4_9ACTO</name>
<dbReference type="Gene3D" id="3.90.1200.10">
    <property type="match status" value="1"/>
</dbReference>
<dbReference type="InterPro" id="IPR002575">
    <property type="entry name" value="Aminoglycoside_PTrfase"/>
</dbReference>